<evidence type="ECO:0000256" key="4">
    <source>
        <dbReference type="ARBA" id="ARBA00023136"/>
    </source>
</evidence>
<feature type="transmembrane region" description="Helical" evidence="5">
    <location>
        <begin position="7"/>
        <end position="29"/>
    </location>
</feature>
<evidence type="ECO:0000259" key="6">
    <source>
        <dbReference type="Pfam" id="PF02656"/>
    </source>
</evidence>
<evidence type="ECO:0000256" key="5">
    <source>
        <dbReference type="SAM" id="Phobius"/>
    </source>
</evidence>
<sequence length="103" mass="11232">MANERTFLAWVRTGIALIGFGFVIAKFALFLQLIKGVKGSGNSVIFGEAMIVLGGAVIGYGLLLYLLVERDLENNTYRSRYVMNSIFALFVLLTAVGLALLII</sequence>
<dbReference type="STRING" id="671065.MetMK1DRAFT_00026570"/>
<evidence type="ECO:0000256" key="2">
    <source>
        <dbReference type="ARBA" id="ARBA00022692"/>
    </source>
</evidence>
<keyword evidence="3 5" id="KW-1133">Transmembrane helix</keyword>
<evidence type="ECO:0000313" key="8">
    <source>
        <dbReference type="Proteomes" id="UP000003980"/>
    </source>
</evidence>
<organism evidence="7 8">
    <name type="scientific">Metallosphaera yellowstonensis MK1</name>
    <dbReference type="NCBI Taxonomy" id="671065"/>
    <lineage>
        <taxon>Archaea</taxon>
        <taxon>Thermoproteota</taxon>
        <taxon>Thermoprotei</taxon>
        <taxon>Sulfolobales</taxon>
        <taxon>Sulfolobaceae</taxon>
        <taxon>Metallosphaera</taxon>
    </lineage>
</organism>
<dbReference type="Pfam" id="PF02656">
    <property type="entry name" value="DUF202"/>
    <property type="match status" value="1"/>
</dbReference>
<feature type="transmembrane region" description="Helical" evidence="5">
    <location>
        <begin position="49"/>
        <end position="68"/>
    </location>
</feature>
<dbReference type="AlphaFoldDB" id="H2C7V8"/>
<keyword evidence="8" id="KW-1185">Reference proteome</keyword>
<dbReference type="Proteomes" id="UP000003980">
    <property type="component" value="Unassembled WGS sequence"/>
</dbReference>
<comment type="subcellular location">
    <subcellularLocation>
        <location evidence="1">Endomembrane system</location>
        <topology evidence="1">Multi-pass membrane protein</topology>
    </subcellularLocation>
</comment>
<dbReference type="InterPro" id="IPR003807">
    <property type="entry name" value="DUF202"/>
</dbReference>
<accession>H2C7V8</accession>
<reference evidence="7 8" key="1">
    <citation type="submission" date="2012-01" db="EMBL/GenBank/DDBJ databases">
        <title>Improved High-Quality Draft sequence of Metallosphaera yellowstonensis MK1.</title>
        <authorList>
            <consortium name="US DOE Joint Genome Institute"/>
            <person name="Lucas S."/>
            <person name="Han J."/>
            <person name="Cheng J.-F."/>
            <person name="Goodwin L."/>
            <person name="Pitluck S."/>
            <person name="Peters L."/>
            <person name="Teshima H."/>
            <person name="Detter J.C."/>
            <person name="Han C."/>
            <person name="Tapia R."/>
            <person name="Land M."/>
            <person name="Hauser L."/>
            <person name="Kyrpides N."/>
            <person name="Kozubal M."/>
            <person name="Macur R.E."/>
            <person name="Jay Z."/>
            <person name="Inskeep W."/>
            <person name="Woyke T."/>
        </authorList>
    </citation>
    <scope>NUCLEOTIDE SEQUENCE [LARGE SCALE GENOMIC DNA]</scope>
    <source>
        <strain evidence="7 8">MK1</strain>
    </source>
</reference>
<dbReference type="EMBL" id="JH597770">
    <property type="protein sequence ID" value="EHP68234.1"/>
    <property type="molecule type" value="Genomic_DNA"/>
</dbReference>
<name>H2C7V8_9CREN</name>
<dbReference type="eggNOG" id="arCOG05380">
    <property type="taxonomic scope" value="Archaea"/>
</dbReference>
<evidence type="ECO:0000256" key="3">
    <source>
        <dbReference type="ARBA" id="ARBA00022989"/>
    </source>
</evidence>
<evidence type="ECO:0000256" key="1">
    <source>
        <dbReference type="ARBA" id="ARBA00004127"/>
    </source>
</evidence>
<dbReference type="HOGENOM" id="CLU_053359_6_1_2"/>
<feature type="domain" description="DUF202" evidence="6">
    <location>
        <begin position="1"/>
        <end position="70"/>
    </location>
</feature>
<keyword evidence="4 5" id="KW-0472">Membrane</keyword>
<proteinExistence type="predicted"/>
<dbReference type="GO" id="GO:0012505">
    <property type="term" value="C:endomembrane system"/>
    <property type="evidence" value="ECO:0007669"/>
    <property type="project" value="UniProtKB-SubCell"/>
</dbReference>
<feature type="transmembrane region" description="Helical" evidence="5">
    <location>
        <begin position="80"/>
        <end position="102"/>
    </location>
</feature>
<protein>
    <submittedName>
        <fullName evidence="7">Putative membrane protein</fullName>
    </submittedName>
</protein>
<gene>
    <name evidence="7" type="ORF">MetMK1DRAFT_00026570</name>
</gene>
<keyword evidence="2 5" id="KW-0812">Transmembrane</keyword>
<evidence type="ECO:0000313" key="7">
    <source>
        <dbReference type="EMBL" id="EHP68234.1"/>
    </source>
</evidence>